<dbReference type="OrthoDB" id="373273at2759"/>
<dbReference type="EMBL" id="KI635774">
    <property type="protein sequence ID" value="ETB58572.1"/>
    <property type="molecule type" value="Genomic_DNA"/>
</dbReference>
<evidence type="ECO:0000313" key="1">
    <source>
        <dbReference type="EMBL" id="ETB58572.1"/>
    </source>
</evidence>
<keyword evidence="2" id="KW-1185">Reference proteome</keyword>
<name>V7PIG0_PLAYE</name>
<gene>
    <name evidence="1" type="ORF">YYC_03844</name>
</gene>
<evidence type="ECO:0000313" key="2">
    <source>
        <dbReference type="Proteomes" id="UP000018538"/>
    </source>
</evidence>
<dbReference type="AlphaFoldDB" id="V7PIG0"/>
<sequence>CEQFDSLRGNISDELDDTENYISTSGTLKQYCPDKSCNNYNNIVNGGCIWLLDTFYGSKTVFSHYANKNIDIVVYIMMWLGYILNHKLNTEFSNINEFYNKHMRTFYEYTKNINGVDGYSTYNDLINKKEYLLTMSIKDISKFYDAFKSLCKLYTECDDNDSNYNSYLEKTEEFVKKYEQLKKDFDITKDDPYGKLFSILSKDYDNLKNKCSYFPPLLTYSLISIAFIF</sequence>
<dbReference type="Pfam" id="PF06022">
    <property type="entry name" value="Cir_Bir_Yir"/>
    <property type="match status" value="1"/>
</dbReference>
<reference evidence="1 2" key="1">
    <citation type="submission" date="2013-11" db="EMBL/GenBank/DDBJ databases">
        <title>The Genome Sequence of Plasmodium yoelii 17X.</title>
        <authorList>
            <consortium name="The Broad Institute Genomics Platform"/>
            <consortium name="The Broad Institute Genome Sequencing Center for Infectious Disease"/>
            <person name="Neafsey D."/>
            <person name="Adams J."/>
            <person name="Walker B."/>
            <person name="Young S.K."/>
            <person name="Zeng Q."/>
            <person name="Gargeya S."/>
            <person name="Fitzgerald M."/>
            <person name="Haas B."/>
            <person name="Abouelleil A."/>
            <person name="Alvarado L."/>
            <person name="Chapman S.B."/>
            <person name="Gainer-Dewar J."/>
            <person name="Goldberg J."/>
            <person name="Griggs A."/>
            <person name="Gujja S."/>
            <person name="Hansen M."/>
            <person name="Howarth C."/>
            <person name="Imamovic A."/>
            <person name="Ireland A."/>
            <person name="Larimer J."/>
            <person name="McCowan C."/>
            <person name="Murphy C."/>
            <person name="Pearson M."/>
            <person name="Poon T.W."/>
            <person name="Priest M."/>
            <person name="Roberts A."/>
            <person name="Saif S."/>
            <person name="Shea T."/>
            <person name="Sykes S."/>
            <person name="Wortman J."/>
            <person name="Nusbaum C."/>
            <person name="Birren B."/>
        </authorList>
    </citation>
    <scope>NUCLEOTIDE SEQUENCE [LARGE SCALE GENOMIC DNA]</scope>
    <source>
        <strain evidence="1 2">17X</strain>
    </source>
</reference>
<evidence type="ECO:0008006" key="3">
    <source>
        <dbReference type="Google" id="ProtNLM"/>
    </source>
</evidence>
<accession>V7PIG0</accession>
<feature type="non-terminal residue" evidence="1">
    <location>
        <position position="1"/>
    </location>
</feature>
<dbReference type="Proteomes" id="UP000018538">
    <property type="component" value="Unassembled WGS sequence"/>
</dbReference>
<feature type="non-terminal residue" evidence="1">
    <location>
        <position position="229"/>
    </location>
</feature>
<dbReference type="InterPro" id="IPR006477">
    <property type="entry name" value="Yir_bir_cir"/>
</dbReference>
<dbReference type="NCBIfam" id="TIGR01590">
    <property type="entry name" value="yir-bir-cir_Pla"/>
    <property type="match status" value="1"/>
</dbReference>
<protein>
    <recommendedName>
        <fullName evidence="3">YIR protein</fullName>
    </recommendedName>
</protein>
<proteinExistence type="predicted"/>
<organism evidence="1 2">
    <name type="scientific">Plasmodium yoelii 17X</name>
    <dbReference type="NCBI Taxonomy" id="1323249"/>
    <lineage>
        <taxon>Eukaryota</taxon>
        <taxon>Sar</taxon>
        <taxon>Alveolata</taxon>
        <taxon>Apicomplexa</taxon>
        <taxon>Aconoidasida</taxon>
        <taxon>Haemosporida</taxon>
        <taxon>Plasmodiidae</taxon>
        <taxon>Plasmodium</taxon>
        <taxon>Plasmodium (Vinckeia)</taxon>
    </lineage>
</organism>